<keyword evidence="3" id="KW-1185">Reference proteome</keyword>
<feature type="region of interest" description="Disordered" evidence="1">
    <location>
        <begin position="335"/>
        <end position="416"/>
    </location>
</feature>
<dbReference type="EMBL" id="JARKIB010000336">
    <property type="protein sequence ID" value="KAJ7713739.1"/>
    <property type="molecule type" value="Genomic_DNA"/>
</dbReference>
<feature type="region of interest" description="Disordered" evidence="1">
    <location>
        <begin position="460"/>
        <end position="481"/>
    </location>
</feature>
<comment type="caution">
    <text evidence="2">The sequence shown here is derived from an EMBL/GenBank/DDBJ whole genome shotgun (WGS) entry which is preliminary data.</text>
</comment>
<feature type="compositionally biased region" description="Low complexity" evidence="1">
    <location>
        <begin position="373"/>
        <end position="389"/>
    </location>
</feature>
<feature type="compositionally biased region" description="Acidic residues" evidence="1">
    <location>
        <begin position="556"/>
        <end position="570"/>
    </location>
</feature>
<sequence length="629" mass="66352">MLNLEDLYTASLRTSIVSASALPLYSPNTTNTSTNTTEGDADTDEQEERDTVPLGRLPCGARRGRSSTAATSTTTPTQQCGSNNALLPALLRTLARVLLPAAWAEPDVQTRGALWGAVCVFLRVNPSAWLLAPPAPPYGAYAAFRAFLTRGLESVEGTEEEEWEEEDVEEEEGGGGGRACLDPAHALRRVLRRAGWGAVDFNLYLFHLYYYLCSHPSGARAGFVGARELYYLKFHGLLKLYCRYLKLYLKSWDQPNRLAPRPTWLLAPPAPLHGAYAAFRAFLARGCAPLSPNSSGIGIGASGGGGGGEILTLHTLFDAFWGALGGGAPSIFSSTSTPVSTALSAPSASTPTDTNTQNPTDDPAAQLDKKQQTQRPTPAPALTTALPRAPVRRGRIEGNWRGRRRRGGRQSGGTAARAGGWEDLLAAGLTTLGACLRAAGPPTLVCAVLEALVGVEDDATTTGATDATESTESPTPKLPPALVSARIGATGLVLRFDIVAAANNDVRTRGGSAFFDMPFGGGPGSCAIPAGYAAARALREWAAAPQQHSDVGLDAEGADEDADGDSYTEDEVPRDYRRQDNEAFASRGLMAVNNCGLKPPTGTECMQFEIHSGAGGKGGEKWYAKANQG</sequence>
<feature type="compositionally biased region" description="Acidic residues" evidence="1">
    <location>
        <begin position="156"/>
        <end position="173"/>
    </location>
</feature>
<feature type="compositionally biased region" description="Low complexity" evidence="1">
    <location>
        <begin position="66"/>
        <end position="75"/>
    </location>
</feature>
<organism evidence="2 3">
    <name type="scientific">Mycena metata</name>
    <dbReference type="NCBI Taxonomy" id="1033252"/>
    <lineage>
        <taxon>Eukaryota</taxon>
        <taxon>Fungi</taxon>
        <taxon>Dikarya</taxon>
        <taxon>Basidiomycota</taxon>
        <taxon>Agaricomycotina</taxon>
        <taxon>Agaricomycetes</taxon>
        <taxon>Agaricomycetidae</taxon>
        <taxon>Agaricales</taxon>
        <taxon>Marasmiineae</taxon>
        <taxon>Mycenaceae</taxon>
        <taxon>Mycena</taxon>
    </lineage>
</organism>
<reference evidence="2" key="1">
    <citation type="submission" date="2023-03" db="EMBL/GenBank/DDBJ databases">
        <title>Massive genome expansion in bonnet fungi (Mycena s.s.) driven by repeated elements and novel gene families across ecological guilds.</title>
        <authorList>
            <consortium name="Lawrence Berkeley National Laboratory"/>
            <person name="Harder C.B."/>
            <person name="Miyauchi S."/>
            <person name="Viragh M."/>
            <person name="Kuo A."/>
            <person name="Thoen E."/>
            <person name="Andreopoulos B."/>
            <person name="Lu D."/>
            <person name="Skrede I."/>
            <person name="Drula E."/>
            <person name="Henrissat B."/>
            <person name="Morin E."/>
            <person name="Kohler A."/>
            <person name="Barry K."/>
            <person name="LaButti K."/>
            <person name="Morin E."/>
            <person name="Salamov A."/>
            <person name="Lipzen A."/>
            <person name="Mereny Z."/>
            <person name="Hegedus B."/>
            <person name="Baldrian P."/>
            <person name="Stursova M."/>
            <person name="Weitz H."/>
            <person name="Taylor A."/>
            <person name="Grigoriev I.V."/>
            <person name="Nagy L.G."/>
            <person name="Martin F."/>
            <person name="Kauserud H."/>
        </authorList>
    </citation>
    <scope>NUCLEOTIDE SEQUENCE</scope>
    <source>
        <strain evidence="2">CBHHK182m</strain>
    </source>
</reference>
<feature type="compositionally biased region" description="Acidic residues" evidence="1">
    <location>
        <begin position="39"/>
        <end position="48"/>
    </location>
</feature>
<dbReference type="Proteomes" id="UP001215598">
    <property type="component" value="Unassembled WGS sequence"/>
</dbReference>
<evidence type="ECO:0000256" key="1">
    <source>
        <dbReference type="SAM" id="MobiDB-lite"/>
    </source>
</evidence>
<dbReference type="AlphaFoldDB" id="A0AAD7MEZ5"/>
<name>A0AAD7MEZ5_9AGAR</name>
<gene>
    <name evidence="2" type="ORF">B0H16DRAFT_1743066</name>
</gene>
<evidence type="ECO:0000313" key="2">
    <source>
        <dbReference type="EMBL" id="KAJ7713739.1"/>
    </source>
</evidence>
<feature type="compositionally biased region" description="Low complexity" evidence="1">
    <location>
        <begin position="460"/>
        <end position="473"/>
    </location>
</feature>
<feature type="region of interest" description="Disordered" evidence="1">
    <location>
        <begin position="23"/>
        <end position="80"/>
    </location>
</feature>
<feature type="region of interest" description="Disordered" evidence="1">
    <location>
        <begin position="155"/>
        <end position="177"/>
    </location>
</feature>
<evidence type="ECO:0000313" key="3">
    <source>
        <dbReference type="Proteomes" id="UP001215598"/>
    </source>
</evidence>
<accession>A0AAD7MEZ5</accession>
<feature type="region of interest" description="Disordered" evidence="1">
    <location>
        <begin position="547"/>
        <end position="573"/>
    </location>
</feature>
<feature type="compositionally biased region" description="Low complexity" evidence="1">
    <location>
        <begin position="28"/>
        <end position="37"/>
    </location>
</feature>
<feature type="compositionally biased region" description="Low complexity" evidence="1">
    <location>
        <begin position="335"/>
        <end position="363"/>
    </location>
</feature>
<proteinExistence type="predicted"/>
<protein>
    <submittedName>
        <fullName evidence="2">Uncharacterized protein</fullName>
    </submittedName>
</protein>